<feature type="domain" description="Guanylate cyclase" evidence="12">
    <location>
        <begin position="1"/>
        <end position="73"/>
    </location>
</feature>
<dbReference type="AlphaFoldDB" id="A0D6X8"/>
<keyword evidence="14" id="KW-1185">Reference proteome</keyword>
<dbReference type="Pfam" id="PF00211">
    <property type="entry name" value="Guanylate_cyc"/>
    <property type="match status" value="1"/>
</dbReference>
<dbReference type="GO" id="GO:0046872">
    <property type="term" value="F:metal ion binding"/>
    <property type="evidence" value="ECO:0007669"/>
    <property type="project" value="UniProtKB-KW"/>
</dbReference>
<dbReference type="eggNOG" id="KOG3619">
    <property type="taxonomic scope" value="Eukaryota"/>
</dbReference>
<evidence type="ECO:0000256" key="10">
    <source>
        <dbReference type="ARBA" id="ARBA00023136"/>
    </source>
</evidence>
<evidence type="ECO:0000313" key="13">
    <source>
        <dbReference type="EMBL" id="CAK78795.1"/>
    </source>
</evidence>
<evidence type="ECO:0000256" key="4">
    <source>
        <dbReference type="ARBA" id="ARBA00022692"/>
    </source>
</evidence>
<dbReference type="GO" id="GO:0016020">
    <property type="term" value="C:membrane"/>
    <property type="evidence" value="ECO:0007669"/>
    <property type="project" value="UniProtKB-SubCell"/>
</dbReference>
<keyword evidence="11" id="KW-0456">Lyase</keyword>
<dbReference type="HOGENOM" id="CLU_167089_0_0_1"/>
<dbReference type="OrthoDB" id="354346at2759"/>
<dbReference type="STRING" id="5888.A0D6X8"/>
<keyword evidence="4" id="KW-0812">Transmembrane</keyword>
<dbReference type="SUPFAM" id="SSF55073">
    <property type="entry name" value="Nucleotide cyclase"/>
    <property type="match status" value="1"/>
</dbReference>
<evidence type="ECO:0000256" key="1">
    <source>
        <dbReference type="ARBA" id="ARBA00001593"/>
    </source>
</evidence>
<dbReference type="PANTHER" id="PTHR45627:SF12">
    <property type="entry name" value="ADENYLATE CYCLASE TYPE 2"/>
    <property type="match status" value="1"/>
</dbReference>
<dbReference type="PROSITE" id="PS50125">
    <property type="entry name" value="GUANYLATE_CYCLASE_2"/>
    <property type="match status" value="1"/>
</dbReference>
<evidence type="ECO:0000313" key="14">
    <source>
        <dbReference type="Proteomes" id="UP000000600"/>
    </source>
</evidence>
<dbReference type="GeneID" id="5031977"/>
<evidence type="ECO:0000256" key="7">
    <source>
        <dbReference type="ARBA" id="ARBA00022840"/>
    </source>
</evidence>
<keyword evidence="5" id="KW-0479">Metal-binding</keyword>
<evidence type="ECO:0000256" key="2">
    <source>
        <dbReference type="ARBA" id="ARBA00004141"/>
    </source>
</evidence>
<evidence type="ECO:0000256" key="9">
    <source>
        <dbReference type="ARBA" id="ARBA00022989"/>
    </source>
</evidence>
<keyword evidence="10" id="KW-0472">Membrane</keyword>
<gene>
    <name evidence="13" type="ORF">GSPATT00001836001</name>
</gene>
<reference evidence="13 14" key="1">
    <citation type="journal article" date="2006" name="Nature">
        <title>Global trends of whole-genome duplications revealed by the ciliate Paramecium tetraurelia.</title>
        <authorList>
            <consortium name="Genoscope"/>
            <person name="Aury J.-M."/>
            <person name="Jaillon O."/>
            <person name="Duret L."/>
            <person name="Noel B."/>
            <person name="Jubin C."/>
            <person name="Porcel B.M."/>
            <person name="Segurens B."/>
            <person name="Daubin V."/>
            <person name="Anthouard V."/>
            <person name="Aiach N."/>
            <person name="Arnaiz O."/>
            <person name="Billaut A."/>
            <person name="Beisson J."/>
            <person name="Blanc I."/>
            <person name="Bouhouche K."/>
            <person name="Camara F."/>
            <person name="Duharcourt S."/>
            <person name="Guigo R."/>
            <person name="Gogendeau D."/>
            <person name="Katinka M."/>
            <person name="Keller A.-M."/>
            <person name="Kissmehl R."/>
            <person name="Klotz C."/>
            <person name="Koll F."/>
            <person name="Le Moue A."/>
            <person name="Lepere C."/>
            <person name="Malinsky S."/>
            <person name="Nowacki M."/>
            <person name="Nowak J.K."/>
            <person name="Plattner H."/>
            <person name="Poulain J."/>
            <person name="Ruiz F."/>
            <person name="Serrano V."/>
            <person name="Zagulski M."/>
            <person name="Dessen P."/>
            <person name="Betermier M."/>
            <person name="Weissenbach J."/>
            <person name="Scarpelli C."/>
            <person name="Schachter V."/>
            <person name="Sperling L."/>
            <person name="Meyer E."/>
            <person name="Cohen J."/>
            <person name="Wincker P."/>
        </authorList>
    </citation>
    <scope>NUCLEOTIDE SEQUENCE [LARGE SCALE GENOMIC DNA]</scope>
    <source>
        <strain evidence="13 14">Stock d4-2</strain>
    </source>
</reference>
<dbReference type="GO" id="GO:0004016">
    <property type="term" value="F:adenylate cyclase activity"/>
    <property type="evidence" value="ECO:0007669"/>
    <property type="project" value="UniProtKB-EC"/>
</dbReference>
<dbReference type="Gene3D" id="3.30.70.1230">
    <property type="entry name" value="Nucleotide cyclase"/>
    <property type="match status" value="1"/>
</dbReference>
<evidence type="ECO:0000259" key="12">
    <source>
        <dbReference type="PROSITE" id="PS50125"/>
    </source>
</evidence>
<keyword evidence="7" id="KW-0067">ATP-binding</keyword>
<dbReference type="PANTHER" id="PTHR45627">
    <property type="entry name" value="ADENYLATE CYCLASE TYPE 1"/>
    <property type="match status" value="1"/>
</dbReference>
<keyword evidence="9" id="KW-1133">Transmembrane helix</keyword>
<name>A0D6X8_PARTE</name>
<dbReference type="KEGG" id="ptm:GSPATT00001836001"/>
<dbReference type="InterPro" id="IPR001054">
    <property type="entry name" value="A/G_cyclase"/>
</dbReference>
<evidence type="ECO:0000256" key="6">
    <source>
        <dbReference type="ARBA" id="ARBA00022741"/>
    </source>
</evidence>
<evidence type="ECO:0000256" key="8">
    <source>
        <dbReference type="ARBA" id="ARBA00022842"/>
    </source>
</evidence>
<keyword evidence="8" id="KW-0460">Magnesium</keyword>
<dbReference type="GO" id="GO:0035556">
    <property type="term" value="P:intracellular signal transduction"/>
    <property type="evidence" value="ECO:0007669"/>
    <property type="project" value="InterPro"/>
</dbReference>
<evidence type="ECO:0000256" key="3">
    <source>
        <dbReference type="ARBA" id="ARBA00012201"/>
    </source>
</evidence>
<evidence type="ECO:0000256" key="5">
    <source>
        <dbReference type="ARBA" id="ARBA00022723"/>
    </source>
</evidence>
<keyword evidence="6" id="KW-0547">Nucleotide-binding</keyword>
<dbReference type="RefSeq" id="XP_001446192.1">
    <property type="nucleotide sequence ID" value="XM_001446155.1"/>
</dbReference>
<evidence type="ECO:0000256" key="11">
    <source>
        <dbReference type="ARBA" id="ARBA00023239"/>
    </source>
</evidence>
<dbReference type="InParanoid" id="A0D6X8"/>
<accession>A0D6X8</accession>
<proteinExistence type="predicted"/>
<dbReference type="EMBL" id="CT868318">
    <property type="protein sequence ID" value="CAK78795.1"/>
    <property type="molecule type" value="Genomic_DNA"/>
</dbReference>
<dbReference type="CDD" id="cd07302">
    <property type="entry name" value="CHD"/>
    <property type="match status" value="1"/>
</dbReference>
<sequence length="133" mass="15161">MEQRHPGQEAKNVLEMGLEMVEIIKRVRKEVNFKDLNMRIGIHTGQFYGGIIGTDIIRYDIFGIDAVIANKMESQGEAGKVMVSEDTIRLINMHFPGEYIFTPNKEVDIPVAKQKVQAYFATKTYILNPQDNT</sequence>
<comment type="catalytic activity">
    <reaction evidence="1">
        <text>ATP = 3',5'-cyclic AMP + diphosphate</text>
        <dbReference type="Rhea" id="RHEA:15389"/>
        <dbReference type="ChEBI" id="CHEBI:30616"/>
        <dbReference type="ChEBI" id="CHEBI:33019"/>
        <dbReference type="ChEBI" id="CHEBI:58165"/>
        <dbReference type="EC" id="4.6.1.1"/>
    </reaction>
</comment>
<protein>
    <recommendedName>
        <fullName evidence="3">adenylate cyclase</fullName>
        <ecNumber evidence="3">4.6.1.1</ecNumber>
    </recommendedName>
</protein>
<organism evidence="13 14">
    <name type="scientific">Paramecium tetraurelia</name>
    <dbReference type="NCBI Taxonomy" id="5888"/>
    <lineage>
        <taxon>Eukaryota</taxon>
        <taxon>Sar</taxon>
        <taxon>Alveolata</taxon>
        <taxon>Ciliophora</taxon>
        <taxon>Intramacronucleata</taxon>
        <taxon>Oligohymenophorea</taxon>
        <taxon>Peniculida</taxon>
        <taxon>Parameciidae</taxon>
        <taxon>Paramecium</taxon>
    </lineage>
</organism>
<dbReference type="Proteomes" id="UP000000600">
    <property type="component" value="Unassembled WGS sequence"/>
</dbReference>
<dbReference type="EC" id="4.6.1.1" evidence="3"/>
<dbReference type="InterPro" id="IPR029787">
    <property type="entry name" value="Nucleotide_cyclase"/>
</dbReference>
<comment type="subcellular location">
    <subcellularLocation>
        <location evidence="2">Membrane</location>
        <topology evidence="2">Multi-pass membrane protein</topology>
    </subcellularLocation>
</comment>
<dbReference type="GO" id="GO:0005524">
    <property type="term" value="F:ATP binding"/>
    <property type="evidence" value="ECO:0007669"/>
    <property type="project" value="UniProtKB-KW"/>
</dbReference>
<dbReference type="GO" id="GO:0009190">
    <property type="term" value="P:cyclic nucleotide biosynthetic process"/>
    <property type="evidence" value="ECO:0007669"/>
    <property type="project" value="InterPro"/>
</dbReference>